<dbReference type="EMBL" id="KQ414725">
    <property type="protein sequence ID" value="KOC62671.1"/>
    <property type="molecule type" value="Genomic_DNA"/>
</dbReference>
<dbReference type="PANTHER" id="PTHR46060">
    <property type="entry name" value="MARINER MOS1 TRANSPOSASE-LIKE PROTEIN"/>
    <property type="match status" value="1"/>
</dbReference>
<dbReference type="Pfam" id="PF17906">
    <property type="entry name" value="HTH_48"/>
    <property type="match status" value="1"/>
</dbReference>
<dbReference type="GO" id="GO:0046975">
    <property type="term" value="F:histone H3K36 methyltransferase activity"/>
    <property type="evidence" value="ECO:0007669"/>
    <property type="project" value="TreeGrafter"/>
</dbReference>
<dbReference type="Gene3D" id="1.10.10.1450">
    <property type="match status" value="1"/>
</dbReference>
<name>A0A0L7QVU8_9HYME</name>
<dbReference type="GO" id="GO:0031297">
    <property type="term" value="P:replication fork processing"/>
    <property type="evidence" value="ECO:0007669"/>
    <property type="project" value="TreeGrafter"/>
</dbReference>
<dbReference type="GO" id="GO:0003697">
    <property type="term" value="F:single-stranded DNA binding"/>
    <property type="evidence" value="ECO:0007669"/>
    <property type="project" value="TreeGrafter"/>
</dbReference>
<evidence type="ECO:0000313" key="2">
    <source>
        <dbReference type="EMBL" id="KOC62671.1"/>
    </source>
</evidence>
<dbReference type="AlphaFoldDB" id="A0A0L7QVU8"/>
<dbReference type="GO" id="GO:0000793">
    <property type="term" value="C:condensed chromosome"/>
    <property type="evidence" value="ECO:0007669"/>
    <property type="project" value="TreeGrafter"/>
</dbReference>
<dbReference type="InterPro" id="IPR052709">
    <property type="entry name" value="Transposase-MT_Hybrid"/>
</dbReference>
<dbReference type="Proteomes" id="UP000053825">
    <property type="component" value="Unassembled WGS sequence"/>
</dbReference>
<dbReference type="GO" id="GO:0000729">
    <property type="term" value="P:DNA double-strand break processing"/>
    <property type="evidence" value="ECO:0007669"/>
    <property type="project" value="TreeGrafter"/>
</dbReference>
<sequence length="116" mass="13833">MSEQSIHFRHLMPFYIRKKENIEEMRKEICDVYGEDAVNKRTIQKWIKRFNSGDFNVELVPHELMEKNLITGDEKWIVFDNTKRSKHCSKPGYKPLATSKAKCIGLNFLMKKHKNF</sequence>
<dbReference type="InterPro" id="IPR041426">
    <property type="entry name" value="Mos1_HTH"/>
</dbReference>
<keyword evidence="3" id="KW-1185">Reference proteome</keyword>
<dbReference type="GO" id="GO:0015074">
    <property type="term" value="P:DNA integration"/>
    <property type="evidence" value="ECO:0007669"/>
    <property type="project" value="TreeGrafter"/>
</dbReference>
<dbReference type="GO" id="GO:0044547">
    <property type="term" value="F:DNA topoisomerase binding"/>
    <property type="evidence" value="ECO:0007669"/>
    <property type="project" value="TreeGrafter"/>
</dbReference>
<dbReference type="GO" id="GO:0035861">
    <property type="term" value="C:site of double-strand break"/>
    <property type="evidence" value="ECO:0007669"/>
    <property type="project" value="TreeGrafter"/>
</dbReference>
<evidence type="ECO:0000259" key="1">
    <source>
        <dbReference type="Pfam" id="PF17906"/>
    </source>
</evidence>
<proteinExistence type="predicted"/>
<accession>A0A0L7QVU8</accession>
<feature type="domain" description="Mos1 transposase HTH" evidence="1">
    <location>
        <begin position="6"/>
        <end position="54"/>
    </location>
</feature>
<dbReference type="PANTHER" id="PTHR46060:SF2">
    <property type="entry name" value="HISTONE-LYSINE N-METHYLTRANSFERASE SETMAR"/>
    <property type="match status" value="1"/>
</dbReference>
<evidence type="ECO:0000313" key="3">
    <source>
        <dbReference type="Proteomes" id="UP000053825"/>
    </source>
</evidence>
<protein>
    <recommendedName>
        <fullName evidence="1">Mos1 transposase HTH domain-containing protein</fullName>
    </recommendedName>
</protein>
<organism evidence="2 3">
    <name type="scientific">Habropoda laboriosa</name>
    <dbReference type="NCBI Taxonomy" id="597456"/>
    <lineage>
        <taxon>Eukaryota</taxon>
        <taxon>Metazoa</taxon>
        <taxon>Ecdysozoa</taxon>
        <taxon>Arthropoda</taxon>
        <taxon>Hexapoda</taxon>
        <taxon>Insecta</taxon>
        <taxon>Pterygota</taxon>
        <taxon>Neoptera</taxon>
        <taxon>Endopterygota</taxon>
        <taxon>Hymenoptera</taxon>
        <taxon>Apocrita</taxon>
        <taxon>Aculeata</taxon>
        <taxon>Apoidea</taxon>
        <taxon>Anthophila</taxon>
        <taxon>Apidae</taxon>
        <taxon>Habropoda</taxon>
    </lineage>
</organism>
<dbReference type="GO" id="GO:0042800">
    <property type="term" value="F:histone H3K4 methyltransferase activity"/>
    <property type="evidence" value="ECO:0007669"/>
    <property type="project" value="TreeGrafter"/>
</dbReference>
<dbReference type="GO" id="GO:0000014">
    <property type="term" value="F:single-stranded DNA endodeoxyribonuclease activity"/>
    <property type="evidence" value="ECO:0007669"/>
    <property type="project" value="TreeGrafter"/>
</dbReference>
<reference evidence="2 3" key="1">
    <citation type="submission" date="2015-07" db="EMBL/GenBank/DDBJ databases">
        <title>The genome of Habropoda laboriosa.</title>
        <authorList>
            <person name="Pan H."/>
            <person name="Kapheim K."/>
        </authorList>
    </citation>
    <scope>NUCLEOTIDE SEQUENCE [LARGE SCALE GENOMIC DNA]</scope>
    <source>
        <strain evidence="2">0110345459</strain>
    </source>
</reference>
<dbReference type="GO" id="GO:0003690">
    <property type="term" value="F:double-stranded DNA binding"/>
    <property type="evidence" value="ECO:0007669"/>
    <property type="project" value="TreeGrafter"/>
</dbReference>
<dbReference type="STRING" id="597456.A0A0L7QVU8"/>
<dbReference type="GO" id="GO:0044774">
    <property type="term" value="P:mitotic DNA integrity checkpoint signaling"/>
    <property type="evidence" value="ECO:0007669"/>
    <property type="project" value="TreeGrafter"/>
</dbReference>
<gene>
    <name evidence="2" type="ORF">WH47_04883</name>
</gene>
<dbReference type="GO" id="GO:0005634">
    <property type="term" value="C:nucleus"/>
    <property type="evidence" value="ECO:0007669"/>
    <property type="project" value="TreeGrafter"/>
</dbReference>
<dbReference type="GO" id="GO:0006303">
    <property type="term" value="P:double-strand break repair via nonhomologous end joining"/>
    <property type="evidence" value="ECO:0007669"/>
    <property type="project" value="TreeGrafter"/>
</dbReference>